<gene>
    <name evidence="3" type="ORF">F7O44_20535</name>
</gene>
<evidence type="ECO:0000313" key="4">
    <source>
        <dbReference type="Proteomes" id="UP000460435"/>
    </source>
</evidence>
<dbReference type="SUPFAM" id="SSF55961">
    <property type="entry name" value="Bet v1-like"/>
    <property type="match status" value="1"/>
</dbReference>
<organism evidence="3 4">
    <name type="scientific">Phytoactinopolyspora mesophila</name>
    <dbReference type="NCBI Taxonomy" id="2650750"/>
    <lineage>
        <taxon>Bacteria</taxon>
        <taxon>Bacillati</taxon>
        <taxon>Actinomycetota</taxon>
        <taxon>Actinomycetes</taxon>
        <taxon>Jiangellales</taxon>
        <taxon>Jiangellaceae</taxon>
        <taxon>Phytoactinopolyspora</taxon>
    </lineage>
</organism>
<dbReference type="AlphaFoldDB" id="A0A7K3M871"/>
<dbReference type="Pfam" id="PF08327">
    <property type="entry name" value="AHSA1"/>
    <property type="match status" value="1"/>
</dbReference>
<dbReference type="Proteomes" id="UP000460435">
    <property type="component" value="Unassembled WGS sequence"/>
</dbReference>
<keyword evidence="4" id="KW-1185">Reference proteome</keyword>
<dbReference type="EMBL" id="WLZY01000007">
    <property type="protein sequence ID" value="NDL59464.1"/>
    <property type="molecule type" value="Genomic_DNA"/>
</dbReference>
<comment type="caution">
    <text evidence="3">The sequence shown here is derived from an EMBL/GenBank/DDBJ whole genome shotgun (WGS) entry which is preliminary data.</text>
</comment>
<feature type="domain" description="Activator of Hsp90 ATPase homologue 1/2-like C-terminal" evidence="2">
    <location>
        <begin position="17"/>
        <end position="147"/>
    </location>
</feature>
<dbReference type="Gene3D" id="3.30.530.20">
    <property type="match status" value="1"/>
</dbReference>
<accession>A0A7K3M871</accession>
<evidence type="ECO:0000256" key="1">
    <source>
        <dbReference type="ARBA" id="ARBA00006817"/>
    </source>
</evidence>
<dbReference type="InterPro" id="IPR023393">
    <property type="entry name" value="START-like_dom_sf"/>
</dbReference>
<evidence type="ECO:0000313" key="3">
    <source>
        <dbReference type="EMBL" id="NDL59464.1"/>
    </source>
</evidence>
<dbReference type="InterPro" id="IPR013538">
    <property type="entry name" value="ASHA1/2-like_C"/>
</dbReference>
<reference evidence="3 4" key="1">
    <citation type="submission" date="2019-11" db="EMBL/GenBank/DDBJ databases">
        <authorList>
            <person name="Li X.-J."/>
            <person name="Feng X.-M."/>
        </authorList>
    </citation>
    <scope>NUCLEOTIDE SEQUENCE [LARGE SCALE GENOMIC DNA]</scope>
    <source>
        <strain evidence="3 4">XMNu-373</strain>
    </source>
</reference>
<dbReference type="RefSeq" id="WP_162452145.1">
    <property type="nucleotide sequence ID" value="NZ_WLZY01000007.1"/>
</dbReference>
<evidence type="ECO:0000259" key="2">
    <source>
        <dbReference type="Pfam" id="PF08327"/>
    </source>
</evidence>
<sequence>MKAQPGGRVLELTRVLNAPLARVFRALTEPAELVTWWGPHGFTTPEITLDVHVGGRYRFTMQPPDGDPFHLSGEFLEVDPPNRLVYTFRWDEPAPDDQETVVVLTFQAVNDGTRVSLSHGEFATEERLALHRGGWTDAFDRLRALVEP</sequence>
<comment type="similarity">
    <text evidence="1">Belongs to the AHA1 family.</text>
</comment>
<name>A0A7K3M871_9ACTN</name>
<dbReference type="CDD" id="cd07814">
    <property type="entry name" value="SRPBCC_CalC_Aha1-like"/>
    <property type="match status" value="1"/>
</dbReference>
<protein>
    <submittedName>
        <fullName evidence="3">SRPBCC domain-containing protein</fullName>
    </submittedName>
</protein>
<proteinExistence type="inferred from homology"/>